<evidence type="ECO:0000313" key="1">
    <source>
        <dbReference type="EMBL" id="MBM7083601.1"/>
    </source>
</evidence>
<name>A0ABS2JAL5_9ACTN</name>
<organism evidence="1 2">
    <name type="scientific">Micromonospora humidisoli</name>
    <dbReference type="NCBI Taxonomy" id="2807622"/>
    <lineage>
        <taxon>Bacteria</taxon>
        <taxon>Bacillati</taxon>
        <taxon>Actinomycetota</taxon>
        <taxon>Actinomycetes</taxon>
        <taxon>Micromonosporales</taxon>
        <taxon>Micromonosporaceae</taxon>
        <taxon>Micromonospora</taxon>
    </lineage>
</organism>
<dbReference type="EMBL" id="JAFEUO010000003">
    <property type="protein sequence ID" value="MBM7083601.1"/>
    <property type="molecule type" value="Genomic_DNA"/>
</dbReference>
<accession>A0ABS2JAL5</accession>
<comment type="caution">
    <text evidence="1">The sequence shown here is derived from an EMBL/GenBank/DDBJ whole genome shotgun (WGS) entry which is preliminary data.</text>
</comment>
<reference evidence="1 2" key="1">
    <citation type="submission" date="2021-02" db="EMBL/GenBank/DDBJ databases">
        <authorList>
            <person name="Lee D.-H."/>
        </authorList>
    </citation>
    <scope>NUCLEOTIDE SEQUENCE [LARGE SCALE GENOMIC DNA]</scope>
    <source>
        <strain evidence="1 2">MMS20-R2-29</strain>
    </source>
</reference>
<dbReference type="Proteomes" id="UP000809587">
    <property type="component" value="Unassembled WGS sequence"/>
</dbReference>
<sequence length="138" mass="15970">MHVTYSPEGGDVQRWSFDPDRVRQSEAELIEKRYGQNWDKFRADVQSGSAKARRVLLWHLMRRDHHTLRFEDLPDFYTGELLVEHSADELAALKDRLMKANLSDEDREQMLVALDIEITEALARGEQIEGKATSNNAD</sequence>
<protein>
    <submittedName>
        <fullName evidence="1">Uncharacterized protein</fullName>
    </submittedName>
</protein>
<keyword evidence="2" id="KW-1185">Reference proteome</keyword>
<gene>
    <name evidence="1" type="ORF">JQN84_13855</name>
</gene>
<dbReference type="RefSeq" id="WP_204958741.1">
    <property type="nucleotide sequence ID" value="NZ_JAFEUO010000003.1"/>
</dbReference>
<evidence type="ECO:0000313" key="2">
    <source>
        <dbReference type="Proteomes" id="UP000809587"/>
    </source>
</evidence>
<proteinExistence type="predicted"/>